<dbReference type="NCBIfam" id="NF033517">
    <property type="entry name" value="transpos_IS66"/>
    <property type="match status" value="1"/>
</dbReference>
<dbReference type="InterPro" id="IPR039552">
    <property type="entry name" value="IS66_C"/>
</dbReference>
<evidence type="ECO:0000313" key="4">
    <source>
        <dbReference type="Proteomes" id="UP000435423"/>
    </source>
</evidence>
<reference evidence="3 4" key="1">
    <citation type="submission" date="2019-10" db="EMBL/GenBank/DDBJ databases">
        <title>Streptococcis sp, isolated from the respiratory tract of Marmot.</title>
        <authorList>
            <person name="Zhang G."/>
        </authorList>
    </citation>
    <scope>NUCLEOTIDE SEQUENCE [LARGE SCALE GENOMIC DNA]</scope>
    <source>
        <strain evidence="4">zg-70</strain>
    </source>
</reference>
<proteinExistence type="predicted"/>
<organism evidence="3 4">
    <name type="scientific">Streptococcus zhangguiae</name>
    <dbReference type="NCBI Taxonomy" id="2664091"/>
    <lineage>
        <taxon>Bacteria</taxon>
        <taxon>Bacillati</taxon>
        <taxon>Bacillota</taxon>
        <taxon>Bacilli</taxon>
        <taxon>Lactobacillales</taxon>
        <taxon>Streptococcaceae</taxon>
        <taxon>Streptococcus</taxon>
    </lineage>
</organism>
<gene>
    <name evidence="3" type="ORF">GGH11_06185</name>
</gene>
<feature type="domain" description="Transposase IS66 central" evidence="1">
    <location>
        <begin position="1"/>
        <end position="272"/>
    </location>
</feature>
<evidence type="ECO:0000259" key="2">
    <source>
        <dbReference type="Pfam" id="PF13817"/>
    </source>
</evidence>
<dbReference type="PANTHER" id="PTHR33678:SF1">
    <property type="entry name" value="BLL1576 PROTEIN"/>
    <property type="match status" value="1"/>
</dbReference>
<dbReference type="InterPro" id="IPR052344">
    <property type="entry name" value="Transposase-related"/>
</dbReference>
<dbReference type="AlphaFoldDB" id="A0A6I4RFC9"/>
<dbReference type="RefSeq" id="WP_154608664.1">
    <property type="nucleotide sequence ID" value="NZ_JABFQT010000007.1"/>
</dbReference>
<dbReference type="Proteomes" id="UP000435423">
    <property type="component" value="Unassembled WGS sequence"/>
</dbReference>
<sequence>SIIAHTIHQKFNLKVPNYRQEEDWNKLGLPITRKEIANWHIKSSQYYFEPIYDLLHEKLLEQPILHADETSYKVLENDSQLTFYWTFLSGKHEEQGITLYHHDKGRSGLVVKEFLGDYTGYVHCDMWSAYRQLDKAQLVGCWAHVRRKFFEATPKKADKTSLGAKGLRYCDRLFALENDWVDLSTEERLHKRQAELAPLMDEFFDWCREQAVLSGSKLGMALEYSLKYETTFRTILSDGNLVLSNNIAERAMKTLVMGRKNWLFSQSFDGAKATAIIMSLLETAKRHDLNTEKYMTYLLEHLPSEESLVNKNVLEAYLPWAESIQNNCK</sequence>
<name>A0A6I4RFC9_9STRE</name>
<feature type="non-terminal residue" evidence="3">
    <location>
        <position position="1"/>
    </location>
</feature>
<dbReference type="Pfam" id="PF03050">
    <property type="entry name" value="DDE_Tnp_IS66"/>
    <property type="match status" value="1"/>
</dbReference>
<dbReference type="PANTHER" id="PTHR33678">
    <property type="entry name" value="BLL1576 PROTEIN"/>
    <property type="match status" value="1"/>
</dbReference>
<evidence type="ECO:0000259" key="1">
    <source>
        <dbReference type="Pfam" id="PF03050"/>
    </source>
</evidence>
<accession>A0A6I4RFC9</accession>
<dbReference type="InterPro" id="IPR004291">
    <property type="entry name" value="Transposase_IS66_central"/>
</dbReference>
<evidence type="ECO:0000313" key="3">
    <source>
        <dbReference type="EMBL" id="MWV56560.1"/>
    </source>
</evidence>
<dbReference type="EMBL" id="WUBJ01000007">
    <property type="protein sequence ID" value="MWV56560.1"/>
    <property type="molecule type" value="Genomic_DNA"/>
</dbReference>
<dbReference type="Pfam" id="PF13817">
    <property type="entry name" value="DDE_Tnp_IS66_C"/>
    <property type="match status" value="1"/>
</dbReference>
<protein>
    <submittedName>
        <fullName evidence="3">IS66 family transposase</fullName>
    </submittedName>
</protein>
<comment type="caution">
    <text evidence="3">The sequence shown here is derived from an EMBL/GenBank/DDBJ whole genome shotgun (WGS) entry which is preliminary data.</text>
</comment>
<feature type="domain" description="Transposase IS66 C-terminal" evidence="2">
    <location>
        <begin position="279"/>
        <end position="320"/>
    </location>
</feature>